<dbReference type="AlphaFoldDB" id="A0A7G1GAD3"/>
<dbReference type="EMBL" id="AP018712">
    <property type="protein sequence ID" value="BBE32073.1"/>
    <property type="molecule type" value="Genomic_DNA"/>
</dbReference>
<feature type="domain" description="DDH" evidence="1">
    <location>
        <begin position="15"/>
        <end position="155"/>
    </location>
</feature>
<dbReference type="InterPro" id="IPR051319">
    <property type="entry name" value="Oligoribo/pAp-PDE_c-di-AMP_PDE"/>
</dbReference>
<organism evidence="3 4">
    <name type="scientific">Tepiditoga spiralis</name>
    <dbReference type="NCBI Taxonomy" id="2108365"/>
    <lineage>
        <taxon>Bacteria</taxon>
        <taxon>Thermotogati</taxon>
        <taxon>Thermotogota</taxon>
        <taxon>Thermotogae</taxon>
        <taxon>Petrotogales</taxon>
        <taxon>Petrotogaceae</taxon>
        <taxon>Tepiditoga</taxon>
    </lineage>
</organism>
<accession>A0A7G1GAD3</accession>
<evidence type="ECO:0000313" key="3">
    <source>
        <dbReference type="EMBL" id="BBE32073.1"/>
    </source>
</evidence>
<dbReference type="Gene3D" id="3.10.310.30">
    <property type="match status" value="1"/>
</dbReference>
<dbReference type="InterPro" id="IPR003156">
    <property type="entry name" value="DHHA1_dom"/>
</dbReference>
<gene>
    <name evidence="3" type="ORF">OSSY52_22140</name>
</gene>
<dbReference type="GO" id="GO:0003676">
    <property type="term" value="F:nucleic acid binding"/>
    <property type="evidence" value="ECO:0007669"/>
    <property type="project" value="InterPro"/>
</dbReference>
<reference evidence="3 4" key="1">
    <citation type="submission" date="2018-06" db="EMBL/GenBank/DDBJ databases">
        <title>Genome sequencing of Oceanotoga sp. sy52.</title>
        <authorList>
            <person name="Mori K."/>
        </authorList>
    </citation>
    <scope>NUCLEOTIDE SEQUENCE [LARGE SCALE GENOMIC DNA]</scope>
    <source>
        <strain evidence="4">sy52</strain>
    </source>
</reference>
<evidence type="ECO:0000259" key="2">
    <source>
        <dbReference type="Pfam" id="PF02272"/>
    </source>
</evidence>
<name>A0A7G1GAD3_9BACT</name>
<dbReference type="Proteomes" id="UP000516361">
    <property type="component" value="Chromosome"/>
</dbReference>
<evidence type="ECO:0000259" key="1">
    <source>
        <dbReference type="Pfam" id="PF01368"/>
    </source>
</evidence>
<keyword evidence="4" id="KW-1185">Reference proteome</keyword>
<dbReference type="Pfam" id="PF02272">
    <property type="entry name" value="DHHA1"/>
    <property type="match status" value="1"/>
</dbReference>
<sequence>MIDEVIKEINRADTILVAGHIMPDGDDVSSICSLVMGLEKYGKKVIGAIDDEIPGYLEELPILKEKIRDFDCVKNTPADLIIIVDASSPDRVGRIQELFEYKRIVVIDHHATNLNFGHVNWVDATSASTAQLVFKLNQKLGVKYDEELATINLLGVATDTGFFKYSNTNAQVFEDVSKLVSFGGNISYITNAILENKPIENVLLFKDVIENLKFKKDKKIAYTYVSLDMLKKYNILPKNTPPFVGDLRSLKGVEVAIVFNEHEKNVFHTSMRSKKYFDVSEVALHFGGGGHVRAAGFSKESDNIEKLMEEVTDYIAEKMEK</sequence>
<dbReference type="SUPFAM" id="SSF64182">
    <property type="entry name" value="DHH phosphoesterases"/>
    <property type="match status" value="1"/>
</dbReference>
<evidence type="ECO:0000313" key="4">
    <source>
        <dbReference type="Proteomes" id="UP000516361"/>
    </source>
</evidence>
<proteinExistence type="predicted"/>
<protein>
    <submittedName>
        <fullName evidence="3">Phosphoesterase</fullName>
    </submittedName>
</protein>
<dbReference type="InterPro" id="IPR038763">
    <property type="entry name" value="DHH_sf"/>
</dbReference>
<dbReference type="KEGG" id="ocy:OSSY52_22140"/>
<dbReference type="Gene3D" id="3.90.1640.10">
    <property type="entry name" value="inorganic pyrophosphatase (n-terminal core)"/>
    <property type="match status" value="1"/>
</dbReference>
<dbReference type="InParanoid" id="A0A7G1GAD3"/>
<dbReference type="RefSeq" id="WP_190614928.1">
    <property type="nucleotide sequence ID" value="NZ_AP018712.1"/>
</dbReference>
<dbReference type="InterPro" id="IPR001667">
    <property type="entry name" value="DDH_dom"/>
</dbReference>
<feature type="domain" description="DHHA1" evidence="2">
    <location>
        <begin position="218"/>
        <end position="317"/>
    </location>
</feature>
<dbReference type="FunCoup" id="A0A7G1GAD3">
    <property type="interactions" value="73"/>
</dbReference>
<dbReference type="PANTHER" id="PTHR47618">
    <property type="entry name" value="BIFUNCTIONAL OLIGORIBONUCLEASE AND PAP PHOSPHATASE NRNA"/>
    <property type="match status" value="1"/>
</dbReference>
<dbReference type="Pfam" id="PF01368">
    <property type="entry name" value="DHH"/>
    <property type="match status" value="1"/>
</dbReference>
<dbReference type="PANTHER" id="PTHR47618:SF1">
    <property type="entry name" value="BIFUNCTIONAL OLIGORIBONUCLEASE AND PAP PHOSPHATASE NRNA"/>
    <property type="match status" value="1"/>
</dbReference>